<feature type="transmembrane region" description="Helical" evidence="13">
    <location>
        <begin position="33"/>
        <end position="57"/>
    </location>
</feature>
<dbReference type="PANTHER" id="PTHR11537:SF252">
    <property type="entry name" value="POTASSIUM VOLTAGE-GATED CHANNEL PROTEIN SHAW"/>
    <property type="match status" value="1"/>
</dbReference>
<dbReference type="SUPFAM" id="SSF81324">
    <property type="entry name" value="Voltage-gated potassium channels"/>
    <property type="match status" value="1"/>
</dbReference>
<evidence type="ECO:0000259" key="14">
    <source>
        <dbReference type="Pfam" id="PF00520"/>
    </source>
</evidence>
<keyword evidence="2" id="KW-0813">Transport</keyword>
<reference evidence="15" key="1">
    <citation type="submission" date="2023-01" db="EMBL/GenBank/DDBJ databases">
        <title>Genome assembly of the deep-sea coral Lophelia pertusa.</title>
        <authorList>
            <person name="Herrera S."/>
            <person name="Cordes E."/>
        </authorList>
    </citation>
    <scope>NUCLEOTIDE SEQUENCE</scope>
    <source>
        <strain evidence="15">USNM1676648</strain>
        <tissue evidence="15">Polyp</tissue>
    </source>
</reference>
<evidence type="ECO:0000313" key="15">
    <source>
        <dbReference type="EMBL" id="KAJ7384743.1"/>
    </source>
</evidence>
<dbReference type="Pfam" id="PF00520">
    <property type="entry name" value="Ion_trans"/>
    <property type="match status" value="1"/>
</dbReference>
<feature type="transmembrane region" description="Helical" evidence="13">
    <location>
        <begin position="194"/>
        <end position="222"/>
    </location>
</feature>
<keyword evidence="5" id="KW-0631">Potassium channel</keyword>
<organism evidence="15 16">
    <name type="scientific">Desmophyllum pertusum</name>
    <dbReference type="NCBI Taxonomy" id="174260"/>
    <lineage>
        <taxon>Eukaryota</taxon>
        <taxon>Metazoa</taxon>
        <taxon>Cnidaria</taxon>
        <taxon>Anthozoa</taxon>
        <taxon>Hexacorallia</taxon>
        <taxon>Scleractinia</taxon>
        <taxon>Caryophylliina</taxon>
        <taxon>Caryophylliidae</taxon>
        <taxon>Desmophyllum</taxon>
    </lineage>
</organism>
<feature type="transmembrane region" description="Helical" evidence="13">
    <location>
        <begin position="69"/>
        <end position="86"/>
    </location>
</feature>
<evidence type="ECO:0000256" key="1">
    <source>
        <dbReference type="ARBA" id="ARBA00004141"/>
    </source>
</evidence>
<dbReference type="GO" id="GO:0008076">
    <property type="term" value="C:voltage-gated potassium channel complex"/>
    <property type="evidence" value="ECO:0007669"/>
    <property type="project" value="InterPro"/>
</dbReference>
<evidence type="ECO:0000256" key="6">
    <source>
        <dbReference type="ARBA" id="ARBA00022882"/>
    </source>
</evidence>
<comment type="caution">
    <text evidence="15">The sequence shown here is derived from an EMBL/GenBank/DDBJ whole genome shotgun (WGS) entry which is preliminary data.</text>
</comment>
<keyword evidence="10 13" id="KW-0472">Membrane</keyword>
<feature type="transmembrane region" description="Helical" evidence="13">
    <location>
        <begin position="166"/>
        <end position="182"/>
    </location>
</feature>
<evidence type="ECO:0000313" key="16">
    <source>
        <dbReference type="Proteomes" id="UP001163046"/>
    </source>
</evidence>
<proteinExistence type="predicted"/>
<keyword evidence="6" id="KW-0851">Voltage-gated channel</keyword>
<evidence type="ECO:0000256" key="5">
    <source>
        <dbReference type="ARBA" id="ARBA00022826"/>
    </source>
</evidence>
<feature type="transmembrane region" description="Helical" evidence="13">
    <location>
        <begin position="106"/>
        <end position="123"/>
    </location>
</feature>
<dbReference type="InterPro" id="IPR028325">
    <property type="entry name" value="VG_K_chnl"/>
</dbReference>
<dbReference type="OrthoDB" id="5981179at2759"/>
<keyword evidence="8 13" id="KW-1133">Transmembrane helix</keyword>
<feature type="compositionally biased region" description="Polar residues" evidence="12">
    <location>
        <begin position="595"/>
        <end position="609"/>
    </location>
</feature>
<feature type="transmembrane region" description="Helical" evidence="13">
    <location>
        <begin position="7"/>
        <end position="27"/>
    </location>
</feature>
<keyword evidence="16" id="KW-1185">Reference proteome</keyword>
<keyword evidence="7" id="KW-0630">Potassium</keyword>
<evidence type="ECO:0000256" key="9">
    <source>
        <dbReference type="ARBA" id="ARBA00023065"/>
    </source>
</evidence>
<keyword evidence="4 13" id="KW-0812">Transmembrane</keyword>
<sequence length="633" mass="69886">MVGIVSFVVFTAYIIKFSLSTLDYFSVRTAPQYIALSVIHLICISWFTMDFALRLLFSPNKSAFAKSPYTWTDLIPLVLLYVFFFHPELESIPFLEMLVMLKAARIFQLFKLSYVLQVLVNTLKASSSELCVLLVIMGFVMVVFASFVYFLERHEFDSDFKSVPESMWWAVITMTTVGYGEVHPRTWIGKTVGSACAICGVLVIALPVSVVASNFSLFYTYAKARLNLPPKKRRVAFSHVLTSMHNQRTQGEAEDGAHANFMSLCSERQTERSFPSEISISCSVTPRGSLKKSSFWSLRSMSKLLRPKRRSSVSRSKSLNSVLSDFRSQKEMSVDGITLKFEPPSRAPSTTDIPRDHREGSLTTGDNTFLHVPPGKKRKISAKESPKEIQRAPMINKSLYPLHLRRGAVSPASFSLKSASTASSLNALPRGYNELYNALSGKGPIILLSDQASMQSLCSINSRMTCSCSSLRSAGSDGTQVTPTGADGIGARAESDGSFVYSPTDKVDGTQITLSVPVECHGKRKDSSDSRKETECNYVKCETDTTESETNQNDVFAPVELETVSNERMAGNMSGCISSPVDYYATNRSPVPASNDGQSVIQNNSSWHSGQVPALDVENAPDMDNTPREFVKT</sequence>
<dbReference type="GO" id="GO:0005251">
    <property type="term" value="F:delayed rectifier potassium channel activity"/>
    <property type="evidence" value="ECO:0007669"/>
    <property type="project" value="TreeGrafter"/>
</dbReference>
<feature type="region of interest" description="Disordered" evidence="12">
    <location>
        <begin position="340"/>
        <end position="374"/>
    </location>
</feature>
<evidence type="ECO:0000256" key="13">
    <source>
        <dbReference type="SAM" id="Phobius"/>
    </source>
</evidence>
<accession>A0A9W9ZQ42</accession>
<evidence type="ECO:0000256" key="4">
    <source>
        <dbReference type="ARBA" id="ARBA00022692"/>
    </source>
</evidence>
<evidence type="ECO:0000256" key="11">
    <source>
        <dbReference type="ARBA" id="ARBA00023303"/>
    </source>
</evidence>
<name>A0A9W9ZQ42_9CNID</name>
<feature type="domain" description="Ion transport" evidence="14">
    <location>
        <begin position="27"/>
        <end position="220"/>
    </location>
</feature>
<evidence type="ECO:0000256" key="12">
    <source>
        <dbReference type="SAM" id="MobiDB-lite"/>
    </source>
</evidence>
<dbReference type="FunFam" id="1.10.287.70:FF:000242">
    <property type="entry name" value="Potassium voltage-gated channel subfamily A member 1"/>
    <property type="match status" value="1"/>
</dbReference>
<comment type="subcellular location">
    <subcellularLocation>
        <location evidence="1">Membrane</location>
        <topology evidence="1">Multi-pass membrane protein</topology>
    </subcellularLocation>
</comment>
<feature type="transmembrane region" description="Helical" evidence="13">
    <location>
        <begin position="130"/>
        <end position="151"/>
    </location>
</feature>
<feature type="region of interest" description="Disordered" evidence="12">
    <location>
        <begin position="588"/>
        <end position="633"/>
    </location>
</feature>
<dbReference type="Gene3D" id="1.20.120.350">
    <property type="entry name" value="Voltage-gated potassium channels. Chain C"/>
    <property type="match status" value="1"/>
</dbReference>
<evidence type="ECO:0000256" key="7">
    <source>
        <dbReference type="ARBA" id="ARBA00022958"/>
    </source>
</evidence>
<dbReference type="Gene3D" id="1.10.287.70">
    <property type="match status" value="1"/>
</dbReference>
<dbReference type="Proteomes" id="UP001163046">
    <property type="component" value="Unassembled WGS sequence"/>
</dbReference>
<evidence type="ECO:0000256" key="10">
    <source>
        <dbReference type="ARBA" id="ARBA00023136"/>
    </source>
</evidence>
<dbReference type="AlphaFoldDB" id="A0A9W9ZQ42"/>
<dbReference type="EMBL" id="MU825885">
    <property type="protein sequence ID" value="KAJ7384743.1"/>
    <property type="molecule type" value="Genomic_DNA"/>
</dbReference>
<evidence type="ECO:0000256" key="3">
    <source>
        <dbReference type="ARBA" id="ARBA00022538"/>
    </source>
</evidence>
<keyword evidence="9" id="KW-0406">Ion transport</keyword>
<dbReference type="PANTHER" id="PTHR11537">
    <property type="entry name" value="VOLTAGE-GATED POTASSIUM CHANNEL"/>
    <property type="match status" value="1"/>
</dbReference>
<evidence type="ECO:0000256" key="2">
    <source>
        <dbReference type="ARBA" id="ARBA00022448"/>
    </source>
</evidence>
<evidence type="ECO:0000256" key="8">
    <source>
        <dbReference type="ARBA" id="ARBA00022989"/>
    </source>
</evidence>
<dbReference type="GO" id="GO:0001508">
    <property type="term" value="P:action potential"/>
    <property type="evidence" value="ECO:0007669"/>
    <property type="project" value="TreeGrafter"/>
</dbReference>
<dbReference type="InterPro" id="IPR027359">
    <property type="entry name" value="Volt_channel_dom_sf"/>
</dbReference>
<keyword evidence="3" id="KW-0633">Potassium transport</keyword>
<keyword evidence="11" id="KW-0407">Ion channel</keyword>
<protein>
    <recommendedName>
        <fullName evidence="14">Ion transport domain-containing protein</fullName>
    </recommendedName>
</protein>
<gene>
    <name evidence="15" type="ORF">OS493_020332</name>
</gene>
<dbReference type="InterPro" id="IPR005821">
    <property type="entry name" value="Ion_trans_dom"/>
</dbReference>
<dbReference type="PRINTS" id="PR00169">
    <property type="entry name" value="KCHANNEL"/>
</dbReference>